<dbReference type="Proteomes" id="UP000199087">
    <property type="component" value="Unassembled WGS sequence"/>
</dbReference>
<proteinExistence type="predicted"/>
<evidence type="ECO:0000313" key="2">
    <source>
        <dbReference type="Proteomes" id="UP000199087"/>
    </source>
</evidence>
<sequence>MKKVTQIVAMFKDIMTFYFFSILDIESKIKEKSAMSTVVEEGIKRPEKFKNDHGLTKEQVERALNHAIQDRLCTCVGSGLFAASVDNPPPPP</sequence>
<accession>A0A0U1P374</accession>
<name>A0A0U1P374_9BACI</name>
<protein>
    <submittedName>
        <fullName evidence="1">Uncharacterized protein</fullName>
    </submittedName>
</protein>
<keyword evidence="2" id="KW-1185">Reference proteome</keyword>
<organism evidence="1 2">
    <name type="scientific">Neobacillus massiliamazoniensis</name>
    <dbReference type="NCBI Taxonomy" id="1499688"/>
    <lineage>
        <taxon>Bacteria</taxon>
        <taxon>Bacillati</taxon>
        <taxon>Bacillota</taxon>
        <taxon>Bacilli</taxon>
        <taxon>Bacillales</taxon>
        <taxon>Bacillaceae</taxon>
        <taxon>Neobacillus</taxon>
    </lineage>
</organism>
<dbReference type="EMBL" id="CVRB01000005">
    <property type="protein sequence ID" value="CRK84661.1"/>
    <property type="molecule type" value="Genomic_DNA"/>
</dbReference>
<reference evidence="2" key="1">
    <citation type="submission" date="2015-05" db="EMBL/GenBank/DDBJ databases">
        <authorList>
            <person name="Urmite Genomes"/>
        </authorList>
    </citation>
    <scope>NUCLEOTIDE SEQUENCE [LARGE SCALE GENOMIC DNA]</scope>
    <source>
        <strain evidence="2">LF1</strain>
    </source>
</reference>
<dbReference type="AlphaFoldDB" id="A0A0U1P374"/>
<evidence type="ECO:0000313" key="1">
    <source>
        <dbReference type="EMBL" id="CRK84661.1"/>
    </source>
</evidence>
<dbReference type="RefSeq" id="WP_090638814.1">
    <property type="nucleotide sequence ID" value="NZ_CVRB01000005.1"/>
</dbReference>
<gene>
    <name evidence="1" type="ORF">BN000_04706</name>
</gene>